<dbReference type="Proteomes" id="UP001189429">
    <property type="component" value="Unassembled WGS sequence"/>
</dbReference>
<organism evidence="2 3">
    <name type="scientific">Prorocentrum cordatum</name>
    <dbReference type="NCBI Taxonomy" id="2364126"/>
    <lineage>
        <taxon>Eukaryota</taxon>
        <taxon>Sar</taxon>
        <taxon>Alveolata</taxon>
        <taxon>Dinophyceae</taxon>
        <taxon>Prorocentrales</taxon>
        <taxon>Prorocentraceae</taxon>
        <taxon>Prorocentrum</taxon>
    </lineage>
</organism>
<feature type="compositionally biased region" description="Acidic residues" evidence="1">
    <location>
        <begin position="257"/>
        <end position="268"/>
    </location>
</feature>
<name>A0ABN9R3H1_9DINO</name>
<comment type="caution">
    <text evidence="2">The sequence shown here is derived from an EMBL/GenBank/DDBJ whole genome shotgun (WGS) entry which is preliminary data.</text>
</comment>
<feature type="region of interest" description="Disordered" evidence="1">
    <location>
        <begin position="152"/>
        <end position="188"/>
    </location>
</feature>
<sequence length="373" mass="40093">MAPAISLHMKGGRASSSGASQTQTHLHLCHYLTEGLWGAIMDKDNSWETKKGAMADFLMQIGLRHPSDPAVKDLLAILSHCHGRSLQPGEACDQLHKFKLNMSAKRLTTSGQMALLSYPLDPKDFMKQCQRARAEGDGPVKTRIEPMKIKHMTRKDLTPARSTNLAIGGRQRAAESSSPKVADRKERSDDLAELLLRKLKDDGGSPSGKRRYASKGPAVAACLAIADQQARGHCGAAAGKKALDNAKGKRKKKGGDSDEEKASDDEEVPLLGGKPAAAAPPRKRPSAAPACKRPSAAPSAAGSKKAKVSETTAELLRRLPKDFSKSFLKREVAMRISRGAFTARGYALFKKTDKVAAPAAYNVAARFWGQVHG</sequence>
<protein>
    <submittedName>
        <fullName evidence="2">Uncharacterized protein</fullName>
    </submittedName>
</protein>
<gene>
    <name evidence="2" type="ORF">PCOR1329_LOCUS16088</name>
</gene>
<evidence type="ECO:0000256" key="1">
    <source>
        <dbReference type="SAM" id="MobiDB-lite"/>
    </source>
</evidence>
<feature type="region of interest" description="Disordered" evidence="1">
    <location>
        <begin position="237"/>
        <end position="308"/>
    </location>
</feature>
<evidence type="ECO:0000313" key="2">
    <source>
        <dbReference type="EMBL" id="CAK0811471.1"/>
    </source>
</evidence>
<evidence type="ECO:0000313" key="3">
    <source>
        <dbReference type="Proteomes" id="UP001189429"/>
    </source>
</evidence>
<keyword evidence="3" id="KW-1185">Reference proteome</keyword>
<accession>A0ABN9R3H1</accession>
<dbReference type="EMBL" id="CAUYUJ010004903">
    <property type="protein sequence ID" value="CAK0811471.1"/>
    <property type="molecule type" value="Genomic_DNA"/>
</dbReference>
<feature type="compositionally biased region" description="Low complexity" evidence="1">
    <location>
        <begin position="274"/>
        <end position="303"/>
    </location>
</feature>
<feature type="region of interest" description="Disordered" evidence="1">
    <location>
        <begin position="197"/>
        <end position="216"/>
    </location>
</feature>
<proteinExistence type="predicted"/>
<reference evidence="2" key="1">
    <citation type="submission" date="2023-10" db="EMBL/GenBank/DDBJ databases">
        <authorList>
            <person name="Chen Y."/>
            <person name="Shah S."/>
            <person name="Dougan E. K."/>
            <person name="Thang M."/>
            <person name="Chan C."/>
        </authorList>
    </citation>
    <scope>NUCLEOTIDE SEQUENCE [LARGE SCALE GENOMIC DNA]</scope>
</reference>